<sequence>MPLAGKSSGAGVMRSHLAPTSDASGERIIGSPAPGVLASASPISTSVTSSDGVKMFDIDEMISRLIEAGYTSKIPKPALKVPEIMAICQAAREIFLSQPTLIELSPPVKIVGDTHGQYQDLLRLFEMCGFPPAANYLFLGDYVDRGKQSLETILLLLCYKIKYPENFFLLRGNHECANVTRVYGFYDECKRRLNIKVWKTFIDVFNTLPIAAIVASKIFCVHGGLSPSLSSMNDIRRIERPTGVPDYGLLNDLLWSDPSDMALDWEDNERGVSYCFGKAVIQQFLAQYDFDLICRAHMVVEDGYEFWNERTLVTVFSAPNYCGEFDNFGAVMSVSEDLLSSLPAVEVHNLHYHFASSTSSALEGCDLVLERGARCLLIGANGAGKSTLLRLLAGKRLCEANILVFGQDVFHSPPCGVTFLGTEWAMNPVVRSDITVSDFLDSVGGFRFSERRDMLLDLLDVDLSWKMHMISDGERRRVQLCMGLMAPWDLLLLDEVTVDLDVQVRCDLLDFLRKESEMRGATIVYATHIFDGIHDFPTHIVHLQMGRTTSPLPLPWPLHLDASTHPDILANLPKSMKETIQSSSSTYSPALLPLALAWLREDRVLREQYEQSRGVKRGRIVSGETKDAKKFFSQYDYYSNYTR</sequence>
<keyword evidence="5" id="KW-0067">ATP-binding</keyword>
<comment type="similarity">
    <text evidence="8">Belongs to the PPP phosphatase family. PP-Z subfamily.</text>
</comment>
<evidence type="ECO:0000256" key="8">
    <source>
        <dbReference type="ARBA" id="ARBA00029458"/>
    </source>
</evidence>
<evidence type="ECO:0000256" key="1">
    <source>
        <dbReference type="ARBA" id="ARBA00001936"/>
    </source>
</evidence>
<dbReference type="PROSITE" id="PS50893">
    <property type="entry name" value="ABC_TRANSPORTER_2"/>
    <property type="match status" value="1"/>
</dbReference>
<reference evidence="12 13" key="1">
    <citation type="submission" date="2023-03" db="EMBL/GenBank/DDBJ databases">
        <title>Mating type loci evolution in Malassezia.</title>
        <authorList>
            <person name="Coelho M.A."/>
        </authorList>
    </citation>
    <scope>NUCLEOTIDE SEQUENCE [LARGE SCALE GENOMIC DNA]</scope>
    <source>
        <strain evidence="12 13">CBS 13387</strain>
    </source>
</reference>
<dbReference type="EC" id="3.1.3.16" evidence="9"/>
<dbReference type="Pfam" id="PF00149">
    <property type="entry name" value="Metallophos"/>
    <property type="match status" value="1"/>
</dbReference>
<evidence type="ECO:0000256" key="10">
    <source>
        <dbReference type="SAM" id="MobiDB-lite"/>
    </source>
</evidence>
<dbReference type="InterPro" id="IPR027417">
    <property type="entry name" value="P-loop_NTPase"/>
</dbReference>
<dbReference type="EMBL" id="CP119918">
    <property type="protein sequence ID" value="WFD15750.1"/>
    <property type="molecule type" value="Genomic_DNA"/>
</dbReference>
<dbReference type="InterPro" id="IPR031675">
    <property type="entry name" value="STPPase_N"/>
</dbReference>
<evidence type="ECO:0000256" key="6">
    <source>
        <dbReference type="ARBA" id="ARBA00022912"/>
    </source>
</evidence>
<dbReference type="GO" id="GO:0016887">
    <property type="term" value="F:ATP hydrolysis activity"/>
    <property type="evidence" value="ECO:0007669"/>
    <property type="project" value="InterPro"/>
</dbReference>
<organism evidence="12 13">
    <name type="scientific">Malassezia arunalokei</name>
    <dbReference type="NCBI Taxonomy" id="1514897"/>
    <lineage>
        <taxon>Eukaryota</taxon>
        <taxon>Fungi</taxon>
        <taxon>Dikarya</taxon>
        <taxon>Basidiomycota</taxon>
        <taxon>Ustilaginomycotina</taxon>
        <taxon>Malasseziomycetes</taxon>
        <taxon>Malasseziales</taxon>
        <taxon>Malasseziaceae</taxon>
        <taxon>Malassezia</taxon>
    </lineage>
</organism>
<proteinExistence type="inferred from homology"/>
<dbReference type="GO" id="GO:0005737">
    <property type="term" value="C:cytoplasm"/>
    <property type="evidence" value="ECO:0007669"/>
    <property type="project" value="TreeGrafter"/>
</dbReference>
<dbReference type="SMART" id="SM00382">
    <property type="entry name" value="AAA"/>
    <property type="match status" value="1"/>
</dbReference>
<protein>
    <recommendedName>
        <fullName evidence="9">Serine/threonine-protein phosphatase</fullName>
        <ecNumber evidence="9">3.1.3.16</ecNumber>
    </recommendedName>
</protein>
<name>A0AAJ5YZ10_9BASI</name>
<keyword evidence="13" id="KW-1185">Reference proteome</keyword>
<dbReference type="SMART" id="SM00156">
    <property type="entry name" value="PP2Ac"/>
    <property type="match status" value="1"/>
</dbReference>
<dbReference type="InterPro" id="IPR006186">
    <property type="entry name" value="Ser/Thr-sp_prot-phosphatase"/>
</dbReference>
<keyword evidence="6" id="KW-0904">Protein phosphatase</keyword>
<dbReference type="FunFam" id="3.60.21.10:FF:000006">
    <property type="entry name" value="Serine/threonine-protein phosphatase"/>
    <property type="match status" value="1"/>
</dbReference>
<dbReference type="Proteomes" id="UP001217582">
    <property type="component" value="Chromosome 3"/>
</dbReference>
<keyword evidence="4 9" id="KW-0378">Hydrolase</keyword>
<dbReference type="Pfam" id="PF00005">
    <property type="entry name" value="ABC_tran"/>
    <property type="match status" value="1"/>
</dbReference>
<comment type="catalytic activity">
    <reaction evidence="9">
        <text>O-phospho-L-threonyl-[protein] + H2O = L-threonyl-[protein] + phosphate</text>
        <dbReference type="Rhea" id="RHEA:47004"/>
        <dbReference type="Rhea" id="RHEA-COMP:11060"/>
        <dbReference type="Rhea" id="RHEA-COMP:11605"/>
        <dbReference type="ChEBI" id="CHEBI:15377"/>
        <dbReference type="ChEBI" id="CHEBI:30013"/>
        <dbReference type="ChEBI" id="CHEBI:43474"/>
        <dbReference type="ChEBI" id="CHEBI:61977"/>
        <dbReference type="EC" id="3.1.3.16"/>
    </reaction>
</comment>
<dbReference type="InterPro" id="IPR050341">
    <property type="entry name" value="PP1_catalytic_subunit"/>
</dbReference>
<feature type="region of interest" description="Disordered" evidence="10">
    <location>
        <begin position="1"/>
        <end position="27"/>
    </location>
</feature>
<feature type="domain" description="ABC transporter" evidence="11">
    <location>
        <begin position="345"/>
        <end position="570"/>
    </location>
</feature>
<evidence type="ECO:0000256" key="2">
    <source>
        <dbReference type="ARBA" id="ARBA00022723"/>
    </source>
</evidence>
<dbReference type="GO" id="GO:0005524">
    <property type="term" value="F:ATP binding"/>
    <property type="evidence" value="ECO:0007669"/>
    <property type="project" value="UniProtKB-KW"/>
</dbReference>
<dbReference type="SUPFAM" id="SSF56300">
    <property type="entry name" value="Metallo-dependent phosphatases"/>
    <property type="match status" value="1"/>
</dbReference>
<evidence type="ECO:0000313" key="12">
    <source>
        <dbReference type="EMBL" id="WFD15750.1"/>
    </source>
</evidence>
<dbReference type="SUPFAM" id="SSF52540">
    <property type="entry name" value="P-loop containing nucleoside triphosphate hydrolases"/>
    <property type="match status" value="1"/>
</dbReference>
<dbReference type="PANTHER" id="PTHR11668:SF484">
    <property type="entry name" value="SERINE_THREONINE-PROTEIN PHOSPHATASE PP-Z1-RELATED"/>
    <property type="match status" value="1"/>
</dbReference>
<dbReference type="CDD" id="cd00267">
    <property type="entry name" value="ABC_ATPase"/>
    <property type="match status" value="1"/>
</dbReference>
<evidence type="ECO:0000256" key="5">
    <source>
        <dbReference type="ARBA" id="ARBA00022840"/>
    </source>
</evidence>
<dbReference type="Gene3D" id="3.40.50.300">
    <property type="entry name" value="P-loop containing nucleotide triphosphate hydrolases"/>
    <property type="match status" value="1"/>
</dbReference>
<evidence type="ECO:0000256" key="4">
    <source>
        <dbReference type="ARBA" id="ARBA00022801"/>
    </source>
</evidence>
<dbReference type="GO" id="GO:0046872">
    <property type="term" value="F:metal ion binding"/>
    <property type="evidence" value="ECO:0007669"/>
    <property type="project" value="UniProtKB-KW"/>
</dbReference>
<dbReference type="GO" id="GO:0005634">
    <property type="term" value="C:nucleus"/>
    <property type="evidence" value="ECO:0007669"/>
    <property type="project" value="TreeGrafter"/>
</dbReference>
<dbReference type="GO" id="GO:0004722">
    <property type="term" value="F:protein serine/threonine phosphatase activity"/>
    <property type="evidence" value="ECO:0007669"/>
    <property type="project" value="UniProtKB-EC"/>
</dbReference>
<dbReference type="Pfam" id="PF16891">
    <property type="entry name" value="STPPase_N"/>
    <property type="match status" value="1"/>
</dbReference>
<evidence type="ECO:0000256" key="7">
    <source>
        <dbReference type="ARBA" id="ARBA00023211"/>
    </source>
</evidence>
<gene>
    <name evidence="12" type="primary">pzh1</name>
    <name evidence="12" type="ORF">MARU1_001774</name>
</gene>
<keyword evidence="7" id="KW-0464">Manganese</keyword>
<dbReference type="InterPro" id="IPR003439">
    <property type="entry name" value="ABC_transporter-like_ATP-bd"/>
</dbReference>
<evidence type="ECO:0000256" key="9">
    <source>
        <dbReference type="RuleBase" id="RU004273"/>
    </source>
</evidence>
<dbReference type="PRINTS" id="PR00114">
    <property type="entry name" value="STPHPHTASE"/>
</dbReference>
<evidence type="ECO:0000313" key="13">
    <source>
        <dbReference type="Proteomes" id="UP001217582"/>
    </source>
</evidence>
<comment type="cofactor">
    <cofactor evidence="1">
        <name>Mn(2+)</name>
        <dbReference type="ChEBI" id="CHEBI:29035"/>
    </cofactor>
</comment>
<dbReference type="AlphaFoldDB" id="A0AAJ5YZ10"/>
<dbReference type="Gene3D" id="3.60.21.10">
    <property type="match status" value="1"/>
</dbReference>
<accession>A0AAJ5YZ10</accession>
<keyword evidence="2" id="KW-0479">Metal-binding</keyword>
<dbReference type="InterPro" id="IPR029052">
    <property type="entry name" value="Metallo-depent_PP-like"/>
</dbReference>
<dbReference type="InterPro" id="IPR003593">
    <property type="entry name" value="AAA+_ATPase"/>
</dbReference>
<keyword evidence="3" id="KW-0547">Nucleotide-binding</keyword>
<dbReference type="PROSITE" id="PS00125">
    <property type="entry name" value="SER_THR_PHOSPHATASE"/>
    <property type="match status" value="1"/>
</dbReference>
<dbReference type="InterPro" id="IPR004843">
    <property type="entry name" value="Calcineurin-like_PHP"/>
</dbReference>
<dbReference type="PANTHER" id="PTHR11668">
    <property type="entry name" value="SERINE/THREONINE PROTEIN PHOSPHATASE"/>
    <property type="match status" value="1"/>
</dbReference>
<evidence type="ECO:0000256" key="3">
    <source>
        <dbReference type="ARBA" id="ARBA00022741"/>
    </source>
</evidence>
<evidence type="ECO:0000259" key="11">
    <source>
        <dbReference type="PROSITE" id="PS50893"/>
    </source>
</evidence>